<dbReference type="Pfam" id="PF05958">
    <property type="entry name" value="tRNA_U5-meth_tr"/>
    <property type="match status" value="1"/>
</dbReference>
<dbReference type="InterPro" id="IPR029063">
    <property type="entry name" value="SAM-dependent_MTases_sf"/>
</dbReference>
<keyword evidence="3 4" id="KW-0949">S-adenosyl-L-methionine</keyword>
<dbReference type="Gene3D" id="3.40.50.150">
    <property type="entry name" value="Vaccinia Virus protein VP39"/>
    <property type="match status" value="2"/>
</dbReference>
<feature type="domain" description="TRAM" evidence="6">
    <location>
        <begin position="19"/>
        <end position="77"/>
    </location>
</feature>
<evidence type="ECO:0000259" key="6">
    <source>
        <dbReference type="PROSITE" id="PS50926"/>
    </source>
</evidence>
<feature type="binding site" evidence="4">
    <location>
        <position position="244"/>
    </location>
    <ligand>
        <name>S-adenosyl-L-methionine</name>
        <dbReference type="ChEBI" id="CHEBI:59789"/>
    </ligand>
</feature>
<feature type="binding site" evidence="4">
    <location>
        <position position="294"/>
    </location>
    <ligand>
        <name>S-adenosyl-L-methionine</name>
        <dbReference type="ChEBI" id="CHEBI:59789"/>
    </ligand>
</feature>
<dbReference type="PROSITE" id="PS50926">
    <property type="entry name" value="TRAM"/>
    <property type="match status" value="1"/>
</dbReference>
<dbReference type="Gene3D" id="2.40.50.140">
    <property type="entry name" value="Nucleic acid-binding proteins"/>
    <property type="match status" value="1"/>
</dbReference>
<protein>
    <submittedName>
        <fullName evidence="7">23S rRNA (Uracil-C(5))-methyltransferase RlmCD</fullName>
        <ecNumber evidence="7">2.1.1.189</ecNumber>
    </submittedName>
</protein>
<evidence type="ECO:0000256" key="4">
    <source>
        <dbReference type="PROSITE-ProRule" id="PRU01024"/>
    </source>
</evidence>
<evidence type="ECO:0000256" key="2">
    <source>
        <dbReference type="ARBA" id="ARBA00022679"/>
    </source>
</evidence>
<dbReference type="PROSITE" id="PS01230">
    <property type="entry name" value="TRMA_1"/>
    <property type="match status" value="1"/>
</dbReference>
<evidence type="ECO:0000313" key="7">
    <source>
        <dbReference type="EMBL" id="AWT59926.1"/>
    </source>
</evidence>
<dbReference type="GO" id="GO:0030697">
    <property type="term" value="F:tRNA (uracil(54)-C5)-methyltransferase activity, S-adenosyl methionine-dependent"/>
    <property type="evidence" value="ECO:0007669"/>
    <property type="project" value="InterPro"/>
</dbReference>
<dbReference type="PROSITE" id="PS01231">
    <property type="entry name" value="TRMA_2"/>
    <property type="match status" value="1"/>
</dbReference>
<keyword evidence="1 4" id="KW-0489">Methyltransferase</keyword>
<accession>A0A2Z4AFW8</accession>
<evidence type="ECO:0000256" key="1">
    <source>
        <dbReference type="ARBA" id="ARBA00022603"/>
    </source>
</evidence>
<dbReference type="InterPro" id="IPR030390">
    <property type="entry name" value="MeTrfase_TrmA_AS"/>
</dbReference>
<dbReference type="FunFam" id="2.40.50.140:FF:000201">
    <property type="entry name" value="TRM2p tRNA methyltransferase"/>
    <property type="match status" value="1"/>
</dbReference>
<gene>
    <name evidence="7" type="primary">rlmCD</name>
    <name evidence="7" type="ORF">DF168_01124</name>
</gene>
<dbReference type="GO" id="GO:0008033">
    <property type="term" value="P:tRNA processing"/>
    <property type="evidence" value="ECO:0007669"/>
    <property type="project" value="InterPro"/>
</dbReference>
<evidence type="ECO:0000256" key="3">
    <source>
        <dbReference type="ARBA" id="ARBA00022691"/>
    </source>
</evidence>
<feature type="binding site" evidence="4">
    <location>
        <position position="341"/>
    </location>
    <ligand>
        <name>S-adenosyl-L-methionine</name>
        <dbReference type="ChEBI" id="CHEBI:59789"/>
    </ligand>
</feature>
<reference evidence="7 8" key="1">
    <citation type="submission" date="2018-06" db="EMBL/GenBank/DDBJ databases">
        <title>Draft Genome Sequence of a Novel Marine Bacterium Related to the Verrucomicrobia.</title>
        <authorList>
            <person name="Vosseberg J."/>
            <person name="Martijn J."/>
            <person name="Ettema T.J.G."/>
        </authorList>
    </citation>
    <scope>NUCLEOTIDE SEQUENCE [LARGE SCALE GENOMIC DNA]</scope>
    <source>
        <strain evidence="7">TARA_B100001123</strain>
    </source>
</reference>
<dbReference type="InterPro" id="IPR002792">
    <property type="entry name" value="TRAM_dom"/>
</dbReference>
<dbReference type="SUPFAM" id="SSF50249">
    <property type="entry name" value="Nucleic acid-binding proteins"/>
    <property type="match status" value="1"/>
</dbReference>
<name>A0A2Z4AFW8_9BACT</name>
<dbReference type="PROSITE" id="PS51622">
    <property type="entry name" value="SAM_MT_RNA_M5U_2"/>
    <property type="match status" value="1"/>
</dbReference>
<dbReference type="EMBL" id="CP029803">
    <property type="protein sequence ID" value="AWT59926.1"/>
    <property type="molecule type" value="Genomic_DNA"/>
</dbReference>
<dbReference type="PANTHER" id="PTHR11061:SF30">
    <property type="entry name" value="TRNA (URACIL(54)-C(5))-METHYLTRANSFERASE"/>
    <property type="match status" value="1"/>
</dbReference>
<organism evidence="7 8">
    <name type="scientific">Candidatus Moanibacter tarae</name>
    <dbReference type="NCBI Taxonomy" id="2200854"/>
    <lineage>
        <taxon>Bacteria</taxon>
        <taxon>Pseudomonadati</taxon>
        <taxon>Verrucomicrobiota</taxon>
        <taxon>Opitutia</taxon>
        <taxon>Puniceicoccales</taxon>
        <taxon>Puniceicoccales incertae sedis</taxon>
        <taxon>Candidatus Moanibacter</taxon>
    </lineage>
</organism>
<dbReference type="SUPFAM" id="SSF53335">
    <property type="entry name" value="S-adenosyl-L-methionine-dependent methyltransferases"/>
    <property type="match status" value="1"/>
</dbReference>
<dbReference type="InterPro" id="IPR030391">
    <property type="entry name" value="MeTrfase_TrmA_CS"/>
</dbReference>
<dbReference type="AlphaFoldDB" id="A0A2Z4AFW8"/>
<feature type="binding site" evidence="4">
    <location>
        <position position="273"/>
    </location>
    <ligand>
        <name>S-adenosyl-L-methionine</name>
        <dbReference type="ChEBI" id="CHEBI:59789"/>
    </ligand>
</feature>
<dbReference type="Pfam" id="PF01938">
    <property type="entry name" value="TRAM"/>
    <property type="match status" value="1"/>
</dbReference>
<dbReference type="GO" id="GO:0032259">
    <property type="term" value="P:methylation"/>
    <property type="evidence" value="ECO:0007669"/>
    <property type="project" value="UniProtKB-KW"/>
</dbReference>
<keyword evidence="2 4" id="KW-0808">Transferase</keyword>
<dbReference type="PANTHER" id="PTHR11061">
    <property type="entry name" value="RNA M5U METHYLTRANSFERASE"/>
    <property type="match status" value="1"/>
</dbReference>
<dbReference type="Proteomes" id="UP000247465">
    <property type="component" value="Chromosome"/>
</dbReference>
<evidence type="ECO:0000313" key="8">
    <source>
        <dbReference type="Proteomes" id="UP000247465"/>
    </source>
</evidence>
<dbReference type="InterPro" id="IPR025795">
    <property type="entry name" value="tRNA_(uracil-5-)_MeTrfase"/>
</dbReference>
<proteinExistence type="inferred from homology"/>
<comment type="similarity">
    <text evidence="4">Belongs to the class I-like SAM-binding methyltransferase superfamily. RNA M5U methyltransferase family.</text>
</comment>
<dbReference type="PROSITE" id="PS51687">
    <property type="entry name" value="SAM_MT_RNA_M5U"/>
    <property type="match status" value="1"/>
</dbReference>
<dbReference type="InterPro" id="IPR010280">
    <property type="entry name" value="U5_MeTrfase_fam"/>
</dbReference>
<dbReference type="InterPro" id="IPR012340">
    <property type="entry name" value="NA-bd_OB-fold"/>
</dbReference>
<feature type="active site" evidence="5">
    <location>
        <position position="368"/>
    </location>
</feature>
<evidence type="ECO:0000256" key="5">
    <source>
        <dbReference type="PROSITE-ProRule" id="PRU10015"/>
    </source>
</evidence>
<dbReference type="EC" id="2.1.1.189" evidence="7"/>
<dbReference type="GO" id="GO:0009451">
    <property type="term" value="P:RNA modification"/>
    <property type="evidence" value="ECO:0007669"/>
    <property type="project" value="UniProtKB-ARBA"/>
</dbReference>
<feature type="active site" description="Nucleophile" evidence="4">
    <location>
        <position position="368"/>
    </location>
</feature>
<sequence>MKDPTDEKKIPPKYFREHPFEYHEEIELEIKGLGSDGQGVGSLNGWIVMVPYALPHEKVRARVWRNRSSYSEADLVEVLCPSPDRVEPKCSIFGTCGGCQYQHLRYEEQLVWKQRQVVDLFRRNSGLTVEVKPIWRSPKEYGYRSKITPHFQKPKKNRPVIIGFQIKGSRKLVDVSHCPIATDKINKALPKERDTICNNYKSLKKGGTLLLRDVLEGIVTDSRSVVSKQPGDFIFQFQAGEFFQNNPYLHTELIRYVVDQAADSSVKSIIDTYCGVGVFSISCCRSVEQVIGIEISSDSIHWANVNARVNQIENCRFMIGEAERIFQKIDCDPQSSCVIIDPPRKGCESSFLNQLAAFSPKKIVYVSCDPATQARDIRTLVDENYEISSIQPFDFFPQTRHIECVATLEKKEP</sequence>
<dbReference type="KEGG" id="mtar:DF168_01124"/>